<gene>
    <name evidence="9" type="primary">thiE</name>
    <name evidence="13" type="ORF">DW921_00840</name>
</gene>
<feature type="binding site" evidence="9">
    <location>
        <position position="136"/>
    </location>
    <ligand>
        <name>4-amino-2-methyl-5-(diphosphooxymethyl)pyrimidine</name>
        <dbReference type="ChEBI" id="CHEBI:57841"/>
    </ligand>
</feature>
<accession>A0A413T599</accession>
<proteinExistence type="inferred from homology"/>
<feature type="binding site" evidence="9">
    <location>
        <position position="169"/>
    </location>
    <ligand>
        <name>2-[(2R,5Z)-2-carboxy-4-methylthiazol-5(2H)-ylidene]ethyl phosphate</name>
        <dbReference type="ChEBI" id="CHEBI:62899"/>
    </ligand>
</feature>
<dbReference type="CDD" id="cd00564">
    <property type="entry name" value="TMP_TenI"/>
    <property type="match status" value="1"/>
</dbReference>
<evidence type="ECO:0000313" key="13">
    <source>
        <dbReference type="EMBL" id="RHA79038.1"/>
    </source>
</evidence>
<feature type="binding site" evidence="9">
    <location>
        <position position="69"/>
    </location>
    <ligand>
        <name>Mg(2+)</name>
        <dbReference type="ChEBI" id="CHEBI:18420"/>
    </ligand>
</feature>
<comment type="function">
    <text evidence="9">Condenses 4-methyl-5-(beta-hydroxyethyl)thiazole monophosphate (THZ-P) and 2-methyl-4-amino-5-hydroxymethyl pyrimidine pyrophosphate (HMP-PP) to form thiamine monophosphate (TMP).</text>
</comment>
<dbReference type="GO" id="GO:0005737">
    <property type="term" value="C:cytoplasm"/>
    <property type="evidence" value="ECO:0007669"/>
    <property type="project" value="TreeGrafter"/>
</dbReference>
<dbReference type="GeneID" id="78404282"/>
<evidence type="ECO:0000256" key="5">
    <source>
        <dbReference type="ARBA" id="ARBA00022977"/>
    </source>
</evidence>
<evidence type="ECO:0000256" key="2">
    <source>
        <dbReference type="ARBA" id="ARBA00022679"/>
    </source>
</evidence>
<dbReference type="GO" id="GO:0000287">
    <property type="term" value="F:magnesium ion binding"/>
    <property type="evidence" value="ECO:0007669"/>
    <property type="project" value="UniProtKB-UniRule"/>
</dbReference>
<feature type="binding site" evidence="9">
    <location>
        <begin position="36"/>
        <end position="40"/>
    </location>
    <ligand>
        <name>4-amino-2-methyl-5-(diphosphooxymethyl)pyrimidine</name>
        <dbReference type="ChEBI" id="CHEBI:57841"/>
    </ligand>
</feature>
<dbReference type="Gene3D" id="3.20.20.70">
    <property type="entry name" value="Aldolase class I"/>
    <property type="match status" value="1"/>
</dbReference>
<dbReference type="InterPro" id="IPR022998">
    <property type="entry name" value="ThiamineP_synth_TenI"/>
</dbReference>
<dbReference type="EC" id="2.5.1.3" evidence="9"/>
<evidence type="ECO:0000256" key="8">
    <source>
        <dbReference type="ARBA" id="ARBA00047883"/>
    </source>
</evidence>
<comment type="catalytic activity">
    <reaction evidence="7 9 10">
        <text>2-(2-carboxy-4-methylthiazol-5-yl)ethyl phosphate + 4-amino-2-methyl-5-(diphosphooxymethyl)pyrimidine + 2 H(+) = thiamine phosphate + CO2 + diphosphate</text>
        <dbReference type="Rhea" id="RHEA:47848"/>
        <dbReference type="ChEBI" id="CHEBI:15378"/>
        <dbReference type="ChEBI" id="CHEBI:16526"/>
        <dbReference type="ChEBI" id="CHEBI:33019"/>
        <dbReference type="ChEBI" id="CHEBI:37575"/>
        <dbReference type="ChEBI" id="CHEBI:57841"/>
        <dbReference type="ChEBI" id="CHEBI:62890"/>
        <dbReference type="EC" id="2.5.1.3"/>
    </reaction>
</comment>
<dbReference type="NCBIfam" id="NF000736">
    <property type="entry name" value="PRK00043.2-3"/>
    <property type="match status" value="1"/>
</dbReference>
<name>A0A413T599_9BACT</name>
<feature type="domain" description="Thiamine phosphate synthase/TenI" evidence="12">
    <location>
        <begin position="9"/>
        <end position="191"/>
    </location>
</feature>
<organism evidence="13 14">
    <name type="scientific">Phocaeicola coprophilus</name>
    <dbReference type="NCBI Taxonomy" id="387090"/>
    <lineage>
        <taxon>Bacteria</taxon>
        <taxon>Pseudomonadati</taxon>
        <taxon>Bacteroidota</taxon>
        <taxon>Bacteroidia</taxon>
        <taxon>Bacteroidales</taxon>
        <taxon>Bacteroidaceae</taxon>
        <taxon>Phocaeicola</taxon>
    </lineage>
</organism>
<evidence type="ECO:0000256" key="11">
    <source>
        <dbReference type="RuleBase" id="RU004253"/>
    </source>
</evidence>
<feature type="binding site" evidence="9">
    <location>
        <position position="107"/>
    </location>
    <ligand>
        <name>4-amino-2-methyl-5-(diphosphooxymethyl)pyrimidine</name>
        <dbReference type="ChEBI" id="CHEBI:57841"/>
    </ligand>
</feature>
<dbReference type="GO" id="GO:0009229">
    <property type="term" value="P:thiamine diphosphate biosynthetic process"/>
    <property type="evidence" value="ECO:0007669"/>
    <property type="project" value="UniProtKB-UniRule"/>
</dbReference>
<evidence type="ECO:0000256" key="7">
    <source>
        <dbReference type="ARBA" id="ARBA00047851"/>
    </source>
</evidence>
<evidence type="ECO:0000256" key="3">
    <source>
        <dbReference type="ARBA" id="ARBA00022723"/>
    </source>
</evidence>
<comment type="pathway">
    <text evidence="1 9 11">Cofactor biosynthesis; thiamine diphosphate biosynthesis; thiamine phosphate from 4-amino-2-methyl-5-diphosphomethylpyrimidine and 4-methyl-5-(2-phosphoethyl)-thiazole: step 1/1.</text>
</comment>
<dbReference type="EMBL" id="QSFT01000001">
    <property type="protein sequence ID" value="RHA79038.1"/>
    <property type="molecule type" value="Genomic_DNA"/>
</dbReference>
<keyword evidence="2 9" id="KW-0808">Transferase</keyword>
<feature type="binding site" evidence="9">
    <location>
        <begin position="133"/>
        <end position="135"/>
    </location>
    <ligand>
        <name>2-[(2R,5Z)-2-carboxy-4-methylthiazol-5(2H)-ylidene]ethyl phosphate</name>
        <dbReference type="ChEBI" id="CHEBI:62899"/>
    </ligand>
</feature>
<dbReference type="InterPro" id="IPR013785">
    <property type="entry name" value="Aldolase_TIM"/>
</dbReference>
<feature type="binding site" evidence="9">
    <location>
        <position position="88"/>
    </location>
    <ligand>
        <name>Mg(2+)</name>
        <dbReference type="ChEBI" id="CHEBI:18420"/>
    </ligand>
</feature>
<sequence length="216" mass="24197">MEDKVMELQFITHYTDRYSYFDSACMALKGGCRWIQLRMKDASEAEITREALRILPLCREHGATFIIDDHVEIVRKTGADGVHLGKNDMPVDEARKILGKQFIIGGTANTIEDVRRLHQAGTDYIGCGPFRFTTTKKNLSPILGLDGYRNIVATMKQEHIELPIVAIGGITCDDIPAIMQTGVSGIALSGTILRADSPAEETHRILEEIRKYRTYK</sequence>
<evidence type="ECO:0000256" key="4">
    <source>
        <dbReference type="ARBA" id="ARBA00022842"/>
    </source>
</evidence>
<evidence type="ECO:0000313" key="14">
    <source>
        <dbReference type="Proteomes" id="UP000283855"/>
    </source>
</evidence>
<dbReference type="GO" id="GO:0009228">
    <property type="term" value="P:thiamine biosynthetic process"/>
    <property type="evidence" value="ECO:0007669"/>
    <property type="project" value="UniProtKB-KW"/>
</dbReference>
<comment type="caution">
    <text evidence="9">Lacks conserved residue(s) required for the propagation of feature annotation.</text>
</comment>
<dbReference type="HAMAP" id="MF_00097">
    <property type="entry name" value="TMP_synthase"/>
    <property type="match status" value="1"/>
</dbReference>
<protein>
    <recommendedName>
        <fullName evidence="9">Thiamine-phosphate synthase</fullName>
        <shortName evidence="9">TP synthase</shortName>
        <shortName evidence="9">TPS</shortName>
        <ecNumber evidence="9">2.5.1.3</ecNumber>
    </recommendedName>
    <alternativeName>
        <fullName evidence="9">Thiamine-phosphate pyrophosphorylase</fullName>
        <shortName evidence="9">TMP pyrophosphorylase</shortName>
        <shortName evidence="9">TMP-PPase</shortName>
    </alternativeName>
</protein>
<evidence type="ECO:0000256" key="9">
    <source>
        <dbReference type="HAMAP-Rule" id="MF_00097"/>
    </source>
</evidence>
<dbReference type="PANTHER" id="PTHR20857:SF15">
    <property type="entry name" value="THIAMINE-PHOSPHATE SYNTHASE"/>
    <property type="match status" value="1"/>
</dbReference>
<keyword evidence="3 9" id="KW-0479">Metal-binding</keyword>
<dbReference type="NCBIfam" id="TIGR00693">
    <property type="entry name" value="thiE"/>
    <property type="match status" value="1"/>
</dbReference>
<dbReference type="UniPathway" id="UPA00060">
    <property type="reaction ID" value="UER00141"/>
</dbReference>
<dbReference type="AlphaFoldDB" id="A0A413T599"/>
<dbReference type="PANTHER" id="PTHR20857">
    <property type="entry name" value="THIAMINE-PHOSPHATE PYROPHOSPHORYLASE"/>
    <property type="match status" value="1"/>
</dbReference>
<comment type="catalytic activity">
    <reaction evidence="6 9 10">
        <text>4-methyl-5-(2-phosphooxyethyl)-thiazole + 4-amino-2-methyl-5-(diphosphooxymethyl)pyrimidine + H(+) = thiamine phosphate + diphosphate</text>
        <dbReference type="Rhea" id="RHEA:22328"/>
        <dbReference type="ChEBI" id="CHEBI:15378"/>
        <dbReference type="ChEBI" id="CHEBI:33019"/>
        <dbReference type="ChEBI" id="CHEBI:37575"/>
        <dbReference type="ChEBI" id="CHEBI:57841"/>
        <dbReference type="ChEBI" id="CHEBI:58296"/>
        <dbReference type="EC" id="2.5.1.3"/>
    </reaction>
</comment>
<keyword evidence="5 9" id="KW-0784">Thiamine biosynthesis</keyword>
<evidence type="ECO:0000256" key="10">
    <source>
        <dbReference type="RuleBase" id="RU003826"/>
    </source>
</evidence>
<comment type="catalytic activity">
    <reaction evidence="8 9 10">
        <text>2-[(2R,5Z)-2-carboxy-4-methylthiazol-5(2H)-ylidene]ethyl phosphate + 4-amino-2-methyl-5-(diphosphooxymethyl)pyrimidine + 2 H(+) = thiamine phosphate + CO2 + diphosphate</text>
        <dbReference type="Rhea" id="RHEA:47844"/>
        <dbReference type="ChEBI" id="CHEBI:15378"/>
        <dbReference type="ChEBI" id="CHEBI:16526"/>
        <dbReference type="ChEBI" id="CHEBI:33019"/>
        <dbReference type="ChEBI" id="CHEBI:37575"/>
        <dbReference type="ChEBI" id="CHEBI:57841"/>
        <dbReference type="ChEBI" id="CHEBI:62899"/>
        <dbReference type="EC" id="2.5.1.3"/>
    </reaction>
</comment>
<dbReference type="RefSeq" id="WP_008142154.1">
    <property type="nucleotide sequence ID" value="NZ_CABJGD010000001.1"/>
</dbReference>
<dbReference type="InterPro" id="IPR036206">
    <property type="entry name" value="ThiamineP_synth_sf"/>
</dbReference>
<evidence type="ECO:0000256" key="1">
    <source>
        <dbReference type="ARBA" id="ARBA00005165"/>
    </source>
</evidence>
<evidence type="ECO:0000256" key="6">
    <source>
        <dbReference type="ARBA" id="ARBA00047334"/>
    </source>
</evidence>
<dbReference type="Pfam" id="PF02581">
    <property type="entry name" value="TMP-TENI"/>
    <property type="match status" value="1"/>
</dbReference>
<comment type="similarity">
    <text evidence="9 10">Belongs to the thiamine-phosphate synthase family.</text>
</comment>
<evidence type="ECO:0000259" key="12">
    <source>
        <dbReference type="Pfam" id="PF02581"/>
    </source>
</evidence>
<keyword evidence="4 9" id="KW-0460">Magnesium</keyword>
<comment type="cofactor">
    <cofactor evidence="9">
        <name>Mg(2+)</name>
        <dbReference type="ChEBI" id="CHEBI:18420"/>
    </cofactor>
    <text evidence="9">Binds 1 Mg(2+) ion per subunit.</text>
</comment>
<dbReference type="Proteomes" id="UP000283855">
    <property type="component" value="Unassembled WGS sequence"/>
</dbReference>
<dbReference type="GO" id="GO:0004789">
    <property type="term" value="F:thiamine-phosphate diphosphorylase activity"/>
    <property type="evidence" value="ECO:0007669"/>
    <property type="project" value="UniProtKB-UniRule"/>
</dbReference>
<dbReference type="SUPFAM" id="SSF51391">
    <property type="entry name" value="Thiamin phosphate synthase"/>
    <property type="match status" value="1"/>
</dbReference>
<dbReference type="InterPro" id="IPR034291">
    <property type="entry name" value="TMP_synthase"/>
</dbReference>
<feature type="binding site" evidence="9">
    <location>
        <position position="68"/>
    </location>
    <ligand>
        <name>4-amino-2-methyl-5-(diphosphooxymethyl)pyrimidine</name>
        <dbReference type="ChEBI" id="CHEBI:57841"/>
    </ligand>
</feature>
<comment type="caution">
    <text evidence="13">The sequence shown here is derived from an EMBL/GenBank/DDBJ whole genome shotgun (WGS) entry which is preliminary data.</text>
</comment>
<reference evidence="13 14" key="1">
    <citation type="submission" date="2018-08" db="EMBL/GenBank/DDBJ databases">
        <title>A genome reference for cultivated species of the human gut microbiota.</title>
        <authorList>
            <person name="Zou Y."/>
            <person name="Xue W."/>
            <person name="Luo G."/>
        </authorList>
    </citation>
    <scope>NUCLEOTIDE SEQUENCE [LARGE SCALE GENOMIC DNA]</scope>
    <source>
        <strain evidence="13 14">AM42-38</strain>
    </source>
</reference>